<feature type="region of interest" description="Disordered" evidence="1">
    <location>
        <begin position="290"/>
        <end position="318"/>
    </location>
</feature>
<dbReference type="Proteomes" id="UP001419268">
    <property type="component" value="Unassembled WGS sequence"/>
</dbReference>
<proteinExistence type="predicted"/>
<organism evidence="3 4">
    <name type="scientific">Stephania cephalantha</name>
    <dbReference type="NCBI Taxonomy" id="152367"/>
    <lineage>
        <taxon>Eukaryota</taxon>
        <taxon>Viridiplantae</taxon>
        <taxon>Streptophyta</taxon>
        <taxon>Embryophyta</taxon>
        <taxon>Tracheophyta</taxon>
        <taxon>Spermatophyta</taxon>
        <taxon>Magnoliopsida</taxon>
        <taxon>Ranunculales</taxon>
        <taxon>Menispermaceae</taxon>
        <taxon>Menispermoideae</taxon>
        <taxon>Cissampelideae</taxon>
        <taxon>Stephania</taxon>
    </lineage>
</organism>
<accession>A0AAP0PWP6</accession>
<reference evidence="3 4" key="1">
    <citation type="submission" date="2024-01" db="EMBL/GenBank/DDBJ databases">
        <title>Genome assemblies of Stephania.</title>
        <authorList>
            <person name="Yang L."/>
        </authorList>
    </citation>
    <scope>NUCLEOTIDE SEQUENCE [LARGE SCALE GENOMIC DNA]</scope>
    <source>
        <strain evidence="3">JXDWG</strain>
        <tissue evidence="3">Leaf</tissue>
    </source>
</reference>
<dbReference type="EMBL" id="JBBNAG010000002">
    <property type="protein sequence ID" value="KAK9157254.1"/>
    <property type="molecule type" value="Genomic_DNA"/>
</dbReference>
<dbReference type="AlphaFoldDB" id="A0AAP0PWP6"/>
<evidence type="ECO:0000313" key="3">
    <source>
        <dbReference type="EMBL" id="KAK9157254.1"/>
    </source>
</evidence>
<feature type="compositionally biased region" description="Basic and acidic residues" evidence="1">
    <location>
        <begin position="324"/>
        <end position="334"/>
    </location>
</feature>
<name>A0AAP0PWP6_9MAGN</name>
<gene>
    <name evidence="3" type="ORF">Scep_003828</name>
</gene>
<feature type="region of interest" description="Disordered" evidence="1">
    <location>
        <begin position="324"/>
        <end position="343"/>
    </location>
</feature>
<evidence type="ECO:0000313" key="4">
    <source>
        <dbReference type="Proteomes" id="UP001419268"/>
    </source>
</evidence>
<dbReference type="Pfam" id="PF13966">
    <property type="entry name" value="zf-RVT"/>
    <property type="match status" value="1"/>
</dbReference>
<protein>
    <recommendedName>
        <fullName evidence="2">Reverse transcriptase zinc-binding domain-containing protein</fullName>
    </recommendedName>
</protein>
<comment type="caution">
    <text evidence="3">The sequence shown here is derived from an EMBL/GenBank/DDBJ whole genome shotgun (WGS) entry which is preliminary data.</text>
</comment>
<feature type="compositionally biased region" description="Basic and acidic residues" evidence="1">
    <location>
        <begin position="291"/>
        <end position="314"/>
    </location>
</feature>
<sequence length="343" mass="38782">MESTLGDIVTSEIPSQLHQMSVIDFVDCNGTWNSGSFQHLLPTEGLLKVAAIPPLTDCLGEDKPFWGLTPSSSFTVSSIFEAVTEGVDVSRQRNQNLMWRRNGLGKVRMFLWLVLNNALLTNSEHARCHMVADSSREVCGAHQETIEHVLRDYDNAFFVWHELIGRAKVGEFLSSPFNDWFSKNLLEGNETYDIAWNTLFGTACWQLWSARNREVIVGEETCTKSLVLTIKAKAMEFQVSRTNFLNIQLQKRYKYTHGQWGRDTWRAIAGGLAPDVMEVLEMVTRGMARTQRTEEAKNNEEVKKKTVENGERVGRRAQTAFYRKSKELGRDKGDSVAVPAALG</sequence>
<keyword evidence="4" id="KW-1185">Reference proteome</keyword>
<dbReference type="InterPro" id="IPR026960">
    <property type="entry name" value="RVT-Znf"/>
</dbReference>
<feature type="domain" description="Reverse transcriptase zinc-binding" evidence="2">
    <location>
        <begin position="74"/>
        <end position="160"/>
    </location>
</feature>
<evidence type="ECO:0000256" key="1">
    <source>
        <dbReference type="SAM" id="MobiDB-lite"/>
    </source>
</evidence>
<evidence type="ECO:0000259" key="2">
    <source>
        <dbReference type="Pfam" id="PF13966"/>
    </source>
</evidence>